<dbReference type="InterPro" id="IPR053888">
    <property type="entry name" value="MRM3-like_sub_bind"/>
</dbReference>
<dbReference type="eggNOG" id="COG0566">
    <property type="taxonomic scope" value="Bacteria"/>
</dbReference>
<reference evidence="5 6" key="2">
    <citation type="journal article" date="2010" name="J Osaka Dent Univ">
        <title>Isolation and identification of Rothia mucilaginosa from persistent apical periodontitis lesions.</title>
        <authorList>
            <person name="Yamane K."/>
            <person name="Yoshida M."/>
            <person name="Fujihira T."/>
            <person name="Baba T."/>
            <person name="Tsuji N."/>
            <person name="Hayashi H."/>
            <person name="Sugimori C."/>
            <person name="Yamanaka T."/>
            <person name="Mashimo C."/>
            <person name="Nambu T."/>
            <person name="Kawai H."/>
            <person name="Fukushima H."/>
        </authorList>
    </citation>
    <scope>NUCLEOTIDE SEQUENCE [LARGE SCALE GENOMIC DNA]</scope>
    <source>
        <strain evidence="5 6">DY-18</strain>
    </source>
</reference>
<dbReference type="Pfam" id="PF00588">
    <property type="entry name" value="SpoU_methylase"/>
    <property type="match status" value="1"/>
</dbReference>
<dbReference type="PANTHER" id="PTHR43191:SF2">
    <property type="entry name" value="RRNA METHYLTRANSFERASE 3, MITOCHONDRIAL"/>
    <property type="match status" value="1"/>
</dbReference>
<sequence>MWAAAFCVSGVVRVAVLRFWVCLCLYPLRVNFFERISTPVVMSNPQADRVRDIAKLRTRAARTKKGQFLVEGPQAVREALKAHLQKPILDAVYVTEAAFDRHEDIAELLEQVYGTPTPEEGRRVFMRVVTDEVLEAMADSVSPQGIIAVSFMVDASFSLLWGDGALNPKLIAVLSRVQDPGNAGTILRVADAAGADLVITTKGSVDLYNPKTVRSTAGSLFHVPIIQGVQLEDFAEDVKSQGTAVLAADGYGAVNLQELSEYTAARRAGVEASAPSGVKGNFDLSKPTMWLFGNEAQGLNAEEKAAATMRVAVPVYGSAESLNVGTAAAVCLYASAMAQRGVSR</sequence>
<dbReference type="Gene3D" id="3.30.1330.30">
    <property type="match status" value="1"/>
</dbReference>
<dbReference type="GO" id="GO:0032259">
    <property type="term" value="P:methylation"/>
    <property type="evidence" value="ECO:0007669"/>
    <property type="project" value="UniProtKB-KW"/>
</dbReference>
<name>D2NNP6_ROTMD</name>
<dbReference type="SMART" id="SM00967">
    <property type="entry name" value="SpoU_sub_bind"/>
    <property type="match status" value="1"/>
</dbReference>
<dbReference type="Gene3D" id="3.40.1280.10">
    <property type="match status" value="1"/>
</dbReference>
<keyword evidence="3" id="KW-0808">Transferase</keyword>
<evidence type="ECO:0000313" key="6">
    <source>
        <dbReference type="Proteomes" id="UP000001883"/>
    </source>
</evidence>
<dbReference type="Pfam" id="PF22435">
    <property type="entry name" value="MRM3-like_sub_bind"/>
    <property type="match status" value="1"/>
</dbReference>
<proteinExistence type="inferred from homology"/>
<dbReference type="InterPro" id="IPR029026">
    <property type="entry name" value="tRNA_m1G_MTases_N"/>
</dbReference>
<protein>
    <submittedName>
        <fullName evidence="5">rRNA methylase</fullName>
    </submittedName>
</protein>
<dbReference type="STRING" id="680646.RMDY18_14320"/>
<dbReference type="InterPro" id="IPR013123">
    <property type="entry name" value="SpoU_subst-bd"/>
</dbReference>
<dbReference type="InterPro" id="IPR051259">
    <property type="entry name" value="rRNA_Methyltransferase"/>
</dbReference>
<dbReference type="InterPro" id="IPR001537">
    <property type="entry name" value="SpoU_MeTrfase"/>
</dbReference>
<comment type="similarity">
    <text evidence="1">Belongs to the class IV-like SAM-binding methyltransferase superfamily. RNA methyltransferase TrmH family.</text>
</comment>
<dbReference type="SUPFAM" id="SSF75217">
    <property type="entry name" value="alpha/beta knot"/>
    <property type="match status" value="1"/>
</dbReference>
<dbReference type="GO" id="GO:0005737">
    <property type="term" value="C:cytoplasm"/>
    <property type="evidence" value="ECO:0007669"/>
    <property type="project" value="UniProtKB-ARBA"/>
</dbReference>
<dbReference type="Proteomes" id="UP000001883">
    <property type="component" value="Chromosome"/>
</dbReference>
<evidence type="ECO:0000313" key="5">
    <source>
        <dbReference type="EMBL" id="BAI65264.1"/>
    </source>
</evidence>
<dbReference type="GO" id="GO:0008173">
    <property type="term" value="F:RNA methyltransferase activity"/>
    <property type="evidence" value="ECO:0007669"/>
    <property type="project" value="InterPro"/>
</dbReference>
<dbReference type="InterPro" id="IPR029064">
    <property type="entry name" value="Ribosomal_eL30-like_sf"/>
</dbReference>
<gene>
    <name evidence="5" type="ordered locus">RMDY18_14320</name>
</gene>
<dbReference type="HOGENOM" id="CLU_021322_3_1_11"/>
<evidence type="ECO:0000256" key="2">
    <source>
        <dbReference type="ARBA" id="ARBA00022603"/>
    </source>
</evidence>
<dbReference type="SUPFAM" id="SSF55315">
    <property type="entry name" value="L30e-like"/>
    <property type="match status" value="1"/>
</dbReference>
<dbReference type="GO" id="GO:0006396">
    <property type="term" value="P:RNA processing"/>
    <property type="evidence" value="ECO:0007669"/>
    <property type="project" value="InterPro"/>
</dbReference>
<reference evidence="6" key="1">
    <citation type="submission" date="2009-07" db="EMBL/GenBank/DDBJ databases">
        <title>Complete genome sequence of Rothia mucilaginosa DJ.</title>
        <authorList>
            <person name="Yamane K."/>
            <person name="Nambu T."/>
            <person name="Mashimo C."/>
            <person name="Sugimori C."/>
            <person name="Yamanaka T."/>
            <person name="Leung K."/>
            <person name="Fukushima H."/>
        </authorList>
    </citation>
    <scope>NUCLEOTIDE SEQUENCE [LARGE SCALE GENOMIC DNA]</scope>
    <source>
        <strain evidence="6">DY-18</strain>
    </source>
</reference>
<evidence type="ECO:0000256" key="3">
    <source>
        <dbReference type="ARBA" id="ARBA00022679"/>
    </source>
</evidence>
<dbReference type="GO" id="GO:0003723">
    <property type="term" value="F:RNA binding"/>
    <property type="evidence" value="ECO:0007669"/>
    <property type="project" value="InterPro"/>
</dbReference>
<reference evidence="5 6" key="3">
    <citation type="journal article" date="2010" name="Sequencing">
        <title>Complete Genome Sequence of Rothia mucilaginosa DY-18: A Clinical Isolate with Dense Meshwork-Like Structures from a Persistent Apical Periodontitis Lesion.</title>
        <authorList>
            <person name="Yamane K."/>
            <person name="Nambu T."/>
            <person name="Yamanaka T."/>
            <person name="Mashimo C."/>
            <person name="Sugimori C."/>
            <person name="Leung K.-P."/>
            <person name="Fukushima H."/>
        </authorList>
    </citation>
    <scope>NUCLEOTIDE SEQUENCE [LARGE SCALE GENOMIC DNA]</scope>
    <source>
        <strain evidence="5 6">DY-18</strain>
    </source>
</reference>
<accession>D2NNP6</accession>
<dbReference type="KEGG" id="rmu:RMDY18_14320"/>
<keyword evidence="6" id="KW-1185">Reference proteome</keyword>
<dbReference type="PANTHER" id="PTHR43191">
    <property type="entry name" value="RRNA METHYLTRANSFERASE 3"/>
    <property type="match status" value="1"/>
</dbReference>
<dbReference type="EMBL" id="AP011540">
    <property type="protein sequence ID" value="BAI65264.1"/>
    <property type="molecule type" value="Genomic_DNA"/>
</dbReference>
<feature type="domain" description="RNA 2-O ribose methyltransferase substrate binding" evidence="4">
    <location>
        <begin position="69"/>
        <end position="156"/>
    </location>
</feature>
<evidence type="ECO:0000256" key="1">
    <source>
        <dbReference type="ARBA" id="ARBA00007228"/>
    </source>
</evidence>
<organism evidence="5 6">
    <name type="scientific">Rothia mucilaginosa (strain DY-18)</name>
    <name type="common">Stomatococcus mucilaginosus</name>
    <dbReference type="NCBI Taxonomy" id="680646"/>
    <lineage>
        <taxon>Bacteria</taxon>
        <taxon>Bacillati</taxon>
        <taxon>Actinomycetota</taxon>
        <taxon>Actinomycetes</taxon>
        <taxon>Micrococcales</taxon>
        <taxon>Micrococcaceae</taxon>
        <taxon>Rothia</taxon>
    </lineage>
</organism>
<dbReference type="InterPro" id="IPR029028">
    <property type="entry name" value="Alpha/beta_knot_MTases"/>
</dbReference>
<keyword evidence="2 5" id="KW-0489">Methyltransferase</keyword>
<dbReference type="AlphaFoldDB" id="D2NNP6"/>
<evidence type="ECO:0000259" key="4">
    <source>
        <dbReference type="SMART" id="SM00967"/>
    </source>
</evidence>
<dbReference type="CDD" id="cd18095">
    <property type="entry name" value="SpoU-like_rRNA-MTase"/>
    <property type="match status" value="1"/>
</dbReference>